<dbReference type="InterPro" id="IPR000086">
    <property type="entry name" value="NUDIX_hydrolase_dom"/>
</dbReference>
<dbReference type="EMBL" id="UOFL01000130">
    <property type="protein sequence ID" value="VAW77369.1"/>
    <property type="molecule type" value="Genomic_DNA"/>
</dbReference>
<protein>
    <submittedName>
        <fullName evidence="2">MutT/Nudix family protein</fullName>
    </submittedName>
</protein>
<dbReference type="CDD" id="cd04511">
    <property type="entry name" value="NUDIX_Hydrolase"/>
    <property type="match status" value="1"/>
</dbReference>
<sequence>MKFCSNCATPVISRIPEDDHRHRFVCPSCESIFYHNPKVITGCIVSYNDQILLCRRAIEPRLGLWTIPAGFLENDETSDEGAKRETFEESLAEVQDLELFCLYNIPHISQIYMIYRARMLKSEYSPTPESSEVSLFSEQDIPWHDLAFPVVTAALQHFFKQRNTGKFEIIIDQIDKRKTT</sequence>
<evidence type="ECO:0000313" key="2">
    <source>
        <dbReference type="EMBL" id="VAW77369.1"/>
    </source>
</evidence>
<dbReference type="InterPro" id="IPR029401">
    <property type="entry name" value="Nudix_N"/>
</dbReference>
<dbReference type="Gene3D" id="3.90.79.10">
    <property type="entry name" value="Nucleoside Triphosphate Pyrophosphohydrolase"/>
    <property type="match status" value="1"/>
</dbReference>
<dbReference type="InterPro" id="IPR015797">
    <property type="entry name" value="NUDIX_hydrolase-like_dom_sf"/>
</dbReference>
<dbReference type="SUPFAM" id="SSF55811">
    <property type="entry name" value="Nudix"/>
    <property type="match status" value="1"/>
</dbReference>
<dbReference type="Pfam" id="PF00293">
    <property type="entry name" value="NUDIX"/>
    <property type="match status" value="1"/>
</dbReference>
<dbReference type="PANTHER" id="PTHR43222:SF2">
    <property type="entry name" value="NUDIX HYDROLASE 23, CHLOROPLASTIC"/>
    <property type="match status" value="1"/>
</dbReference>
<evidence type="ECO:0000259" key="1">
    <source>
        <dbReference type="PROSITE" id="PS51462"/>
    </source>
</evidence>
<dbReference type="AlphaFoldDB" id="A0A3B0YSR3"/>
<dbReference type="Gene3D" id="2.20.70.10">
    <property type="match status" value="1"/>
</dbReference>
<dbReference type="PROSITE" id="PS51462">
    <property type="entry name" value="NUDIX"/>
    <property type="match status" value="1"/>
</dbReference>
<accession>A0A3B0YSR3</accession>
<dbReference type="PANTHER" id="PTHR43222">
    <property type="entry name" value="NUDIX HYDROLASE 23"/>
    <property type="match status" value="1"/>
</dbReference>
<gene>
    <name evidence="2" type="ORF">MNBD_GAMMA12-3643</name>
</gene>
<proteinExistence type="predicted"/>
<feature type="domain" description="Nudix hydrolase" evidence="1">
    <location>
        <begin position="35"/>
        <end position="159"/>
    </location>
</feature>
<reference evidence="2" key="1">
    <citation type="submission" date="2018-06" db="EMBL/GenBank/DDBJ databases">
        <authorList>
            <person name="Zhirakovskaya E."/>
        </authorList>
    </citation>
    <scope>NUCLEOTIDE SEQUENCE</scope>
</reference>
<dbReference type="Pfam" id="PF14803">
    <property type="entry name" value="Zn_ribbon_Nudix"/>
    <property type="match status" value="1"/>
</dbReference>
<name>A0A3B0YSR3_9ZZZZ</name>
<organism evidence="2">
    <name type="scientific">hydrothermal vent metagenome</name>
    <dbReference type="NCBI Taxonomy" id="652676"/>
    <lineage>
        <taxon>unclassified sequences</taxon>
        <taxon>metagenomes</taxon>
        <taxon>ecological metagenomes</taxon>
    </lineage>
</organism>